<gene>
    <name evidence="2" type="ORF">AWJ20_1605</name>
</gene>
<dbReference type="GeneID" id="30033426"/>
<name>A0A167DUW3_9ASCO</name>
<organism evidence="2 3">
    <name type="scientific">Sugiyamaella lignohabitans</name>
    <dbReference type="NCBI Taxonomy" id="796027"/>
    <lineage>
        <taxon>Eukaryota</taxon>
        <taxon>Fungi</taxon>
        <taxon>Dikarya</taxon>
        <taxon>Ascomycota</taxon>
        <taxon>Saccharomycotina</taxon>
        <taxon>Dipodascomycetes</taxon>
        <taxon>Dipodascales</taxon>
        <taxon>Trichomonascaceae</taxon>
        <taxon>Sugiyamaella</taxon>
    </lineage>
</organism>
<feature type="compositionally biased region" description="Basic and acidic residues" evidence="1">
    <location>
        <begin position="246"/>
        <end position="263"/>
    </location>
</feature>
<feature type="compositionally biased region" description="Basic residues" evidence="1">
    <location>
        <begin position="321"/>
        <end position="335"/>
    </location>
</feature>
<feature type="compositionally biased region" description="Polar residues" evidence="1">
    <location>
        <begin position="265"/>
        <end position="291"/>
    </location>
</feature>
<feature type="compositionally biased region" description="Basic and acidic residues" evidence="1">
    <location>
        <begin position="190"/>
        <end position="204"/>
    </location>
</feature>
<dbReference type="AlphaFoldDB" id="A0A167DUW3"/>
<feature type="region of interest" description="Disordered" evidence="1">
    <location>
        <begin position="33"/>
        <end position="335"/>
    </location>
</feature>
<sequence>MLQDIDYFKENLAHVEGSGNSAEVIWENVNAMPAPEDESQIQSIEHTDPTPDKESAVEAIKVETMTDKDQVDDDNTDAVDGTRATDSAPKQYSIETENLESSSAKQDAVASESSELDMDAAQDSSNPKLAESEPEPEAQLDLPRTEPETAYGAEQEIRKEMNQLEAEENMEGEPKTKEESLDEPMTQAELKSEPRDDPEREPEPKLSASPNMETKANTEAEARAENEGKGETEPEVTVDSQGEVKPGTDGHDVGEPESIKEALESTGSTNADSEGHQNETAVSENQPATSPTEDKIISENSERPAEELKLKQDLKTPATPKKSKNKKKKNKKSSR</sequence>
<accession>A0A167DUW3</accession>
<evidence type="ECO:0000313" key="3">
    <source>
        <dbReference type="Proteomes" id="UP000189580"/>
    </source>
</evidence>
<dbReference type="RefSeq" id="XP_018735796.1">
    <property type="nucleotide sequence ID" value="XM_018878499.1"/>
</dbReference>
<proteinExistence type="predicted"/>
<evidence type="ECO:0000313" key="2">
    <source>
        <dbReference type="EMBL" id="ANB13319.1"/>
    </source>
</evidence>
<evidence type="ECO:0000256" key="1">
    <source>
        <dbReference type="SAM" id="MobiDB-lite"/>
    </source>
</evidence>
<feature type="compositionally biased region" description="Basic and acidic residues" evidence="1">
    <location>
        <begin position="292"/>
        <end position="314"/>
    </location>
</feature>
<dbReference type="EMBL" id="CP014501">
    <property type="protein sequence ID" value="ANB13319.1"/>
    <property type="molecule type" value="Genomic_DNA"/>
</dbReference>
<keyword evidence="3" id="KW-1185">Reference proteome</keyword>
<dbReference type="KEGG" id="slb:AWJ20_1605"/>
<dbReference type="Proteomes" id="UP000189580">
    <property type="component" value="Chromosome a"/>
</dbReference>
<feature type="compositionally biased region" description="Basic and acidic residues" evidence="1">
    <location>
        <begin position="216"/>
        <end position="232"/>
    </location>
</feature>
<reference evidence="2 3" key="1">
    <citation type="submission" date="2016-02" db="EMBL/GenBank/DDBJ databases">
        <title>Complete genome sequence and transcriptome regulation of the pentose utilising yeast Sugiyamaella lignohabitans.</title>
        <authorList>
            <person name="Bellasio M."/>
            <person name="Peymann A."/>
            <person name="Valli M."/>
            <person name="Sipitzky M."/>
            <person name="Graf A."/>
            <person name="Sauer M."/>
            <person name="Marx H."/>
            <person name="Mattanovich D."/>
        </authorList>
    </citation>
    <scope>NUCLEOTIDE SEQUENCE [LARGE SCALE GENOMIC DNA]</scope>
    <source>
        <strain evidence="2 3">CBS 10342</strain>
    </source>
</reference>
<protein>
    <submittedName>
        <fullName evidence="2">Uncharacterized protein</fullName>
    </submittedName>
</protein>
<feature type="compositionally biased region" description="Polar residues" evidence="1">
    <location>
        <begin position="84"/>
        <end position="105"/>
    </location>
</feature>
<feature type="compositionally biased region" description="Basic and acidic residues" evidence="1">
    <location>
        <begin position="45"/>
        <end position="69"/>
    </location>
</feature>